<dbReference type="Pfam" id="PF02777">
    <property type="entry name" value="Sod_Fe_C"/>
    <property type="match status" value="1"/>
</dbReference>
<evidence type="ECO:0000256" key="12">
    <source>
        <dbReference type="SAM" id="SignalP"/>
    </source>
</evidence>
<dbReference type="GO" id="GO:0009416">
    <property type="term" value="P:response to light stimulus"/>
    <property type="evidence" value="ECO:0007669"/>
    <property type="project" value="UniProtKB-ARBA"/>
</dbReference>
<dbReference type="FunFam" id="1.10.287.990:FF:000002">
    <property type="entry name" value="Superoxide dismutase"/>
    <property type="match status" value="1"/>
</dbReference>
<keyword evidence="12" id="KW-0732">Signal</keyword>
<dbReference type="SUPFAM" id="SSF46609">
    <property type="entry name" value="Fe,Mn superoxide dismutase (SOD), N-terminal domain"/>
    <property type="match status" value="1"/>
</dbReference>
<protein>
    <recommendedName>
        <fullName evidence="4">superoxide dismutase</fullName>
        <ecNumber evidence="4">1.15.1.1</ecNumber>
    </recommendedName>
</protein>
<evidence type="ECO:0000256" key="6">
    <source>
        <dbReference type="ARBA" id="ARBA00022640"/>
    </source>
</evidence>
<evidence type="ECO:0000256" key="11">
    <source>
        <dbReference type="SAM" id="MobiDB-lite"/>
    </source>
</evidence>
<evidence type="ECO:0000256" key="5">
    <source>
        <dbReference type="ARBA" id="ARBA00022528"/>
    </source>
</evidence>
<comment type="caution">
    <text evidence="15">The sequence shown here is derived from an EMBL/GenBank/DDBJ whole genome shotgun (WGS) entry which is preliminary data.</text>
</comment>
<dbReference type="Proteomes" id="UP000636709">
    <property type="component" value="Unassembled WGS sequence"/>
</dbReference>
<keyword evidence="6" id="KW-0934">Plastid</keyword>
<evidence type="ECO:0000259" key="14">
    <source>
        <dbReference type="Pfam" id="PF02777"/>
    </source>
</evidence>
<evidence type="ECO:0000256" key="8">
    <source>
        <dbReference type="ARBA" id="ARBA00023002"/>
    </source>
</evidence>
<feature type="signal peptide" evidence="12">
    <location>
        <begin position="1"/>
        <end position="20"/>
    </location>
</feature>
<evidence type="ECO:0000256" key="9">
    <source>
        <dbReference type="ARBA" id="ARBA00023004"/>
    </source>
</evidence>
<comment type="similarity">
    <text evidence="3">Belongs to the iron/manganese superoxide dismutase family.</text>
</comment>
<dbReference type="GO" id="GO:0046872">
    <property type="term" value="F:metal ion binding"/>
    <property type="evidence" value="ECO:0007669"/>
    <property type="project" value="UniProtKB-KW"/>
</dbReference>
<evidence type="ECO:0000256" key="3">
    <source>
        <dbReference type="ARBA" id="ARBA00008714"/>
    </source>
</evidence>
<comment type="subcellular location">
    <subcellularLocation>
        <location evidence="2">Plastid</location>
        <location evidence="2">Chloroplast</location>
    </subcellularLocation>
</comment>
<dbReference type="AlphaFoldDB" id="A0A835AFN7"/>
<proteinExistence type="inferred from homology"/>
<keyword evidence="8" id="KW-0560">Oxidoreductase</keyword>
<keyword evidence="16" id="KW-1185">Reference proteome</keyword>
<evidence type="ECO:0000313" key="15">
    <source>
        <dbReference type="EMBL" id="KAF8662268.1"/>
    </source>
</evidence>
<keyword evidence="7" id="KW-0479">Metal-binding</keyword>
<dbReference type="Gene3D" id="1.10.287.990">
    <property type="entry name" value="Fe,Mn superoxide dismutase (SOD) domain"/>
    <property type="match status" value="1"/>
</dbReference>
<dbReference type="InterPro" id="IPR001189">
    <property type="entry name" value="Mn/Fe_SOD"/>
</dbReference>
<evidence type="ECO:0000256" key="7">
    <source>
        <dbReference type="ARBA" id="ARBA00022723"/>
    </source>
</evidence>
<accession>A0A835AFN7</accession>
<feature type="domain" description="Manganese/iron superoxide dismutase N-terminal" evidence="13">
    <location>
        <begin position="79"/>
        <end position="160"/>
    </location>
</feature>
<dbReference type="InterPro" id="IPR019832">
    <property type="entry name" value="Mn/Fe_SOD_C"/>
</dbReference>
<dbReference type="PRINTS" id="PR01703">
    <property type="entry name" value="MNSODISMTASE"/>
</dbReference>
<feature type="region of interest" description="Disordered" evidence="11">
    <location>
        <begin position="304"/>
        <end position="339"/>
    </location>
</feature>
<dbReference type="InterPro" id="IPR036324">
    <property type="entry name" value="Mn/Fe_SOD_N_sf"/>
</dbReference>
<dbReference type="Gene3D" id="3.55.40.20">
    <property type="entry name" value="Iron/manganese superoxide dismutase, C-terminal domain"/>
    <property type="match status" value="1"/>
</dbReference>
<name>A0A835AFN7_9POAL</name>
<organism evidence="15 16">
    <name type="scientific">Digitaria exilis</name>
    <dbReference type="NCBI Taxonomy" id="1010633"/>
    <lineage>
        <taxon>Eukaryota</taxon>
        <taxon>Viridiplantae</taxon>
        <taxon>Streptophyta</taxon>
        <taxon>Embryophyta</taxon>
        <taxon>Tracheophyta</taxon>
        <taxon>Spermatophyta</taxon>
        <taxon>Magnoliopsida</taxon>
        <taxon>Liliopsida</taxon>
        <taxon>Poales</taxon>
        <taxon>Poaceae</taxon>
        <taxon>PACMAD clade</taxon>
        <taxon>Panicoideae</taxon>
        <taxon>Panicodae</taxon>
        <taxon>Paniceae</taxon>
        <taxon>Anthephorinae</taxon>
        <taxon>Digitaria</taxon>
    </lineage>
</organism>
<evidence type="ECO:0000256" key="10">
    <source>
        <dbReference type="ARBA" id="ARBA00049204"/>
    </source>
</evidence>
<reference evidence="15" key="1">
    <citation type="submission" date="2020-07" db="EMBL/GenBank/DDBJ databases">
        <title>Genome sequence and genetic diversity analysis of an under-domesticated orphan crop, white fonio (Digitaria exilis).</title>
        <authorList>
            <person name="Bennetzen J.L."/>
            <person name="Chen S."/>
            <person name="Ma X."/>
            <person name="Wang X."/>
            <person name="Yssel A.E.J."/>
            <person name="Chaluvadi S.R."/>
            <person name="Johnson M."/>
            <person name="Gangashetty P."/>
            <person name="Hamidou F."/>
            <person name="Sanogo M.D."/>
            <person name="Zwaenepoel A."/>
            <person name="Wallace J."/>
            <person name="Van De Peer Y."/>
            <person name="Van Deynze A."/>
        </authorList>
    </citation>
    <scope>NUCLEOTIDE SEQUENCE</scope>
    <source>
        <tissue evidence="15">Leaves</tissue>
    </source>
</reference>
<dbReference type="FunFam" id="3.55.40.20:FF:000005">
    <property type="entry name" value="Superoxide dismutase"/>
    <property type="match status" value="1"/>
</dbReference>
<dbReference type="InterPro" id="IPR036314">
    <property type="entry name" value="SOD_C_sf"/>
</dbReference>
<comment type="cofactor">
    <cofactor evidence="1">
        <name>Fe cation</name>
        <dbReference type="ChEBI" id="CHEBI:24875"/>
    </cofactor>
</comment>
<sequence length="339" mass="38409">MASTVLVGAGGGLSLCLVAASSCSSNSASFARPGRCLVLVRRGGAGGERIRGWNRQIFHCANELESSLPEDVDWIKQQPLPYPMDALEPYISKETVEQHWGVHQQMHVDRLNSIIGGSEWEGMSLGQMMMTSFNERREEPHPPFFHAAQVWNHDFYWRSMKPGGGGKPPERLLKFINRDFGSYEHMIQQFMDAALTQFGSGWVGIELPYVKSRSPIPSDNYGRLVISKTPNAINPLVWGHSVSIIEEQHAYYLDYEDRRADYVTAVLEKLVSWEVVESRLRKAVQRAIEKDEHLSRRILRKRQLAQANGHNRARPHTQKGRLTRRQGNHEVANSSPVEA</sequence>
<keyword evidence="5" id="KW-0150">Chloroplast</keyword>
<evidence type="ECO:0000256" key="1">
    <source>
        <dbReference type="ARBA" id="ARBA00001962"/>
    </source>
</evidence>
<feature type="chain" id="PRO_5032948015" description="superoxide dismutase" evidence="12">
    <location>
        <begin position="21"/>
        <end position="339"/>
    </location>
</feature>
<dbReference type="PANTHER" id="PTHR42769">
    <property type="entry name" value="SUPEROXIDE DISMUTASE"/>
    <property type="match status" value="1"/>
</dbReference>
<evidence type="ECO:0000256" key="4">
    <source>
        <dbReference type="ARBA" id="ARBA00012682"/>
    </source>
</evidence>
<feature type="compositionally biased region" description="Basic residues" evidence="11">
    <location>
        <begin position="311"/>
        <end position="326"/>
    </location>
</feature>
<dbReference type="EMBL" id="JACEFO010002381">
    <property type="protein sequence ID" value="KAF8662268.1"/>
    <property type="molecule type" value="Genomic_DNA"/>
</dbReference>
<dbReference type="GO" id="GO:0042644">
    <property type="term" value="C:chloroplast nucleoid"/>
    <property type="evidence" value="ECO:0007669"/>
    <property type="project" value="TreeGrafter"/>
</dbReference>
<dbReference type="SUPFAM" id="SSF54719">
    <property type="entry name" value="Fe,Mn superoxide dismutase (SOD), C-terminal domain"/>
    <property type="match status" value="1"/>
</dbReference>
<dbReference type="InterPro" id="IPR019831">
    <property type="entry name" value="Mn/Fe_SOD_N"/>
</dbReference>
<dbReference type="EC" id="1.15.1.1" evidence="4"/>
<dbReference type="PANTHER" id="PTHR42769:SF3">
    <property type="entry name" value="SUPEROXIDE DISMUTASE [FE] 2, CHLOROPLASTIC"/>
    <property type="match status" value="1"/>
</dbReference>
<feature type="domain" description="Manganese/iron superoxide dismutase C-terminal" evidence="14">
    <location>
        <begin position="170"/>
        <end position="279"/>
    </location>
</feature>
<evidence type="ECO:0000313" key="16">
    <source>
        <dbReference type="Proteomes" id="UP000636709"/>
    </source>
</evidence>
<gene>
    <name evidence="15" type="ORF">HU200_056471</name>
</gene>
<dbReference type="Pfam" id="PF00081">
    <property type="entry name" value="Sod_Fe_N"/>
    <property type="match status" value="1"/>
</dbReference>
<keyword evidence="9" id="KW-0408">Iron</keyword>
<dbReference type="OrthoDB" id="239262at2759"/>
<comment type="catalytic activity">
    <reaction evidence="10">
        <text>2 superoxide + 2 H(+) = H2O2 + O2</text>
        <dbReference type="Rhea" id="RHEA:20696"/>
        <dbReference type="ChEBI" id="CHEBI:15378"/>
        <dbReference type="ChEBI" id="CHEBI:15379"/>
        <dbReference type="ChEBI" id="CHEBI:16240"/>
        <dbReference type="ChEBI" id="CHEBI:18421"/>
        <dbReference type="EC" id="1.15.1.1"/>
    </reaction>
</comment>
<evidence type="ECO:0000256" key="2">
    <source>
        <dbReference type="ARBA" id="ARBA00004229"/>
    </source>
</evidence>
<evidence type="ECO:0000259" key="13">
    <source>
        <dbReference type="Pfam" id="PF00081"/>
    </source>
</evidence>
<dbReference type="GO" id="GO:0004784">
    <property type="term" value="F:superoxide dismutase activity"/>
    <property type="evidence" value="ECO:0007669"/>
    <property type="project" value="UniProtKB-EC"/>
</dbReference>